<dbReference type="OrthoDB" id="7363284at2"/>
<proteinExistence type="predicted"/>
<dbReference type="EMBL" id="LWQT01000044">
    <property type="protein sequence ID" value="OAN52205.1"/>
    <property type="molecule type" value="Genomic_DNA"/>
</dbReference>
<evidence type="ECO:0000313" key="2">
    <source>
        <dbReference type="Proteomes" id="UP000078428"/>
    </source>
</evidence>
<keyword evidence="2" id="KW-1185">Reference proteome</keyword>
<sequence length="66" mass="7587">MFGLQATAEDDHKDLDDDALDQIEGEALIVVENPERYSPITVEMARRTLAMIHRLRRRTGPQFMMA</sequence>
<accession>A0A178MRW4</accession>
<reference evidence="1 2" key="1">
    <citation type="submission" date="2016-04" db="EMBL/GenBank/DDBJ databases">
        <title>Draft genome sequence of freshwater magnetotactic bacteria Magnetospirillum marisnigri SP-1 and Magnetospirillum moscoviense BB-1.</title>
        <authorList>
            <person name="Koziaeva V."/>
            <person name="Dziuba M.V."/>
            <person name="Ivanov T.M."/>
            <person name="Kuznetsov B."/>
            <person name="Grouzdev D.S."/>
        </authorList>
    </citation>
    <scope>NUCLEOTIDE SEQUENCE [LARGE SCALE GENOMIC DNA]</scope>
    <source>
        <strain evidence="1 2">SP-1</strain>
    </source>
</reference>
<dbReference type="STRING" id="1285242.A6A04_00435"/>
<evidence type="ECO:0000313" key="1">
    <source>
        <dbReference type="EMBL" id="OAN52205.1"/>
    </source>
</evidence>
<dbReference type="Proteomes" id="UP000078428">
    <property type="component" value="Unassembled WGS sequence"/>
</dbReference>
<dbReference type="RefSeq" id="WP_068491007.1">
    <property type="nucleotide sequence ID" value="NZ_LWQT01000044.1"/>
</dbReference>
<protein>
    <submittedName>
        <fullName evidence="1">Uncharacterized protein</fullName>
    </submittedName>
</protein>
<gene>
    <name evidence="1" type="ORF">A6A04_00435</name>
</gene>
<name>A0A178MRW4_9PROT</name>
<organism evidence="1 2">
    <name type="scientific">Paramagnetospirillum marisnigri</name>
    <dbReference type="NCBI Taxonomy" id="1285242"/>
    <lineage>
        <taxon>Bacteria</taxon>
        <taxon>Pseudomonadati</taxon>
        <taxon>Pseudomonadota</taxon>
        <taxon>Alphaproteobacteria</taxon>
        <taxon>Rhodospirillales</taxon>
        <taxon>Magnetospirillaceae</taxon>
        <taxon>Paramagnetospirillum</taxon>
    </lineage>
</organism>
<dbReference type="AlphaFoldDB" id="A0A178MRW4"/>
<comment type="caution">
    <text evidence="1">The sequence shown here is derived from an EMBL/GenBank/DDBJ whole genome shotgun (WGS) entry which is preliminary data.</text>
</comment>